<keyword evidence="6 7" id="KW-0604">Photosystem II</keyword>
<comment type="subunit">
    <text evidence="7">PSII is composed of 1 copy each of membrane proteins PsbA, PsbB, PsbC, PsbD, PsbE, PsbF, PsbH, PsbI, PsbJ, PsbK, PsbL, PsbM, PsbT, PsbX, PsbY, PsbZ, Psb30/Ycf12, peripheral proteins PsbO, CyanoQ (PsbQ), PsbU, PsbV and a large number of cofactors. It forms dimeric complexes.</text>
</comment>
<comment type="caution">
    <text evidence="8">The sequence shown here is derived from an EMBL/GenBank/DDBJ whole genome shotgun (WGS) entry which is preliminary data.</text>
</comment>
<evidence type="ECO:0000256" key="6">
    <source>
        <dbReference type="ARBA" id="ARBA00023276"/>
    </source>
</evidence>
<comment type="subcellular location">
    <subcellularLocation>
        <location evidence="7">Cellular thylakoid membrane</location>
        <topology evidence="7">Single-pass membrane protein</topology>
    </subcellularLocation>
    <subcellularLocation>
        <location evidence="1">Membrane</location>
        <topology evidence="1">Single-pass membrane protein</topology>
    </subcellularLocation>
</comment>
<keyword evidence="3 7" id="KW-0812">Transmembrane</keyword>
<protein>
    <recommendedName>
        <fullName evidence="7">Photosystem II reaction center protein H</fullName>
        <shortName evidence="7">PSII-H</shortName>
    </recommendedName>
</protein>
<dbReference type="InterPro" id="IPR001056">
    <property type="entry name" value="PSII_PsbH"/>
</dbReference>
<keyword evidence="2 7" id="KW-0602">Photosynthesis</keyword>
<reference evidence="8 9" key="2">
    <citation type="submission" date="2018-03" db="EMBL/GenBank/DDBJ databases">
        <title>The ancient ancestry and fast evolution of plastids.</title>
        <authorList>
            <person name="Moore K.R."/>
            <person name="Magnabosco C."/>
            <person name="Momper L."/>
            <person name="Gold D.A."/>
            <person name="Bosak T."/>
            <person name="Fournier G.P."/>
        </authorList>
    </citation>
    <scope>NUCLEOTIDE SEQUENCE [LARGE SCALE GENOMIC DNA]</scope>
    <source>
        <strain evidence="8 9">ULC18</strain>
    </source>
</reference>
<dbReference type="GO" id="GO:0042301">
    <property type="term" value="F:phosphate ion binding"/>
    <property type="evidence" value="ECO:0007669"/>
    <property type="project" value="InterPro"/>
</dbReference>
<dbReference type="InterPro" id="IPR036863">
    <property type="entry name" value="PSII_PsbH_sf"/>
</dbReference>
<dbReference type="Pfam" id="PF00737">
    <property type="entry name" value="PsbH"/>
    <property type="match status" value="1"/>
</dbReference>
<dbReference type="AlphaFoldDB" id="A0A2T1ENU6"/>
<dbReference type="EMBL" id="PVWK01000014">
    <property type="protein sequence ID" value="PSB34391.1"/>
    <property type="molecule type" value="Genomic_DNA"/>
</dbReference>
<dbReference type="RefSeq" id="WP_106254765.1">
    <property type="nucleotide sequence ID" value="NZ_CAWNSW010000073.1"/>
</dbReference>
<evidence type="ECO:0000256" key="7">
    <source>
        <dbReference type="HAMAP-Rule" id="MF_00752"/>
    </source>
</evidence>
<feature type="transmembrane region" description="Helical" evidence="7">
    <location>
        <begin position="21"/>
        <end position="49"/>
    </location>
</feature>
<evidence type="ECO:0000256" key="4">
    <source>
        <dbReference type="ARBA" id="ARBA00022989"/>
    </source>
</evidence>
<evidence type="ECO:0000256" key="1">
    <source>
        <dbReference type="ARBA" id="ARBA00004167"/>
    </source>
</evidence>
<dbReference type="GO" id="GO:0050821">
    <property type="term" value="P:protein stabilization"/>
    <property type="evidence" value="ECO:0007669"/>
    <property type="project" value="InterPro"/>
</dbReference>
<dbReference type="PANTHER" id="PTHR34469">
    <property type="entry name" value="PHOTOSYSTEM II REACTION CENTER PROTEIN H"/>
    <property type="match status" value="1"/>
</dbReference>
<evidence type="ECO:0000256" key="3">
    <source>
        <dbReference type="ARBA" id="ARBA00022692"/>
    </source>
</evidence>
<sequence>MAQRTRLGDVLKPLNSEYGKVVPGWGTTTLMGVFMLLFLVFLLIILQIYNSSLLLNDVDVDWTALGG</sequence>
<dbReference type="NCBIfam" id="NF002728">
    <property type="entry name" value="PRK02624.1"/>
    <property type="match status" value="1"/>
</dbReference>
<dbReference type="Gene3D" id="1.20.5.880">
    <property type="entry name" value="Photosystem II reaction center protein H"/>
    <property type="match status" value="1"/>
</dbReference>
<dbReference type="GO" id="GO:0009523">
    <property type="term" value="C:photosystem II"/>
    <property type="evidence" value="ECO:0007669"/>
    <property type="project" value="UniProtKB-KW"/>
</dbReference>
<keyword evidence="4 7" id="KW-1133">Transmembrane helix</keyword>
<evidence type="ECO:0000313" key="8">
    <source>
        <dbReference type="EMBL" id="PSB34391.1"/>
    </source>
</evidence>
<dbReference type="PANTHER" id="PTHR34469:SF4">
    <property type="entry name" value="PHOTOSYSTEM II REACTION CENTER PROTEIN H"/>
    <property type="match status" value="1"/>
</dbReference>
<gene>
    <name evidence="7" type="primary">psbH</name>
    <name evidence="8" type="ORF">C7B82_02680</name>
</gene>
<dbReference type="GO" id="GO:0015979">
    <property type="term" value="P:photosynthesis"/>
    <property type="evidence" value="ECO:0007669"/>
    <property type="project" value="UniProtKB-UniRule"/>
</dbReference>
<dbReference type="HAMAP" id="MF_00752">
    <property type="entry name" value="PSII_PsbH"/>
    <property type="match status" value="1"/>
</dbReference>
<evidence type="ECO:0000256" key="2">
    <source>
        <dbReference type="ARBA" id="ARBA00022531"/>
    </source>
</evidence>
<organism evidence="8 9">
    <name type="scientific">Stenomitos frigidus ULC18</name>
    <dbReference type="NCBI Taxonomy" id="2107698"/>
    <lineage>
        <taxon>Bacteria</taxon>
        <taxon>Bacillati</taxon>
        <taxon>Cyanobacteriota</taxon>
        <taxon>Cyanophyceae</taxon>
        <taxon>Leptolyngbyales</taxon>
        <taxon>Leptolyngbyaceae</taxon>
        <taxon>Stenomitos</taxon>
    </lineage>
</organism>
<accession>A0A2T1ENU6</accession>
<name>A0A2T1ENU6_9CYAN</name>
<dbReference type="Proteomes" id="UP000239576">
    <property type="component" value="Unassembled WGS sequence"/>
</dbReference>
<keyword evidence="7" id="KW-0793">Thylakoid</keyword>
<evidence type="ECO:0000313" key="9">
    <source>
        <dbReference type="Proteomes" id="UP000239576"/>
    </source>
</evidence>
<reference evidence="9" key="1">
    <citation type="submission" date="2018-02" db="EMBL/GenBank/DDBJ databases">
        <authorList>
            <person name="Moore K."/>
            <person name="Momper L."/>
        </authorList>
    </citation>
    <scope>NUCLEOTIDE SEQUENCE [LARGE SCALE GENOMIC DNA]</scope>
    <source>
        <strain evidence="9">ULC18</strain>
    </source>
</reference>
<comment type="similarity">
    <text evidence="7">Belongs to the PsbH family.</text>
</comment>
<evidence type="ECO:0000256" key="5">
    <source>
        <dbReference type="ARBA" id="ARBA00023136"/>
    </source>
</evidence>
<dbReference type="SUPFAM" id="SSF161025">
    <property type="entry name" value="Photosystem II 10 kDa phosphoprotein PsbH"/>
    <property type="match status" value="1"/>
</dbReference>
<keyword evidence="5 7" id="KW-0472">Membrane</keyword>
<proteinExistence type="inferred from homology"/>
<keyword evidence="9" id="KW-1185">Reference proteome</keyword>
<comment type="function">
    <text evidence="7">One of the components of the core complex of photosystem II (PSII), required for its stability and/or assembly. PSII is a light-driven water:plastoquinone oxidoreductase that uses light energy to abstract electrons from H(2)O, generating O(2) and a proton gradient subsequently used for ATP formation. It consists of a core antenna complex that captures photons, and an electron transfer chain that converts photonic excitation into a charge separation.</text>
</comment>
<dbReference type="GO" id="GO:0031676">
    <property type="term" value="C:plasma membrane-derived thylakoid membrane"/>
    <property type="evidence" value="ECO:0007669"/>
    <property type="project" value="UniProtKB-SubCell"/>
</dbReference>